<feature type="transmembrane region" description="Helical" evidence="9">
    <location>
        <begin position="190"/>
        <end position="213"/>
    </location>
</feature>
<keyword evidence="8 9" id="KW-0472">Membrane</keyword>
<comment type="function">
    <text evidence="1">Required for the export of heme to the periplasm for the biogenesis of c-type cytochromes.</text>
</comment>
<organism evidence="11 12">
    <name type="scientific">Leptospira kirschneri str. H1</name>
    <dbReference type="NCBI Taxonomy" id="1049966"/>
    <lineage>
        <taxon>Bacteria</taxon>
        <taxon>Pseudomonadati</taxon>
        <taxon>Spirochaetota</taxon>
        <taxon>Spirochaetia</taxon>
        <taxon>Leptospirales</taxon>
        <taxon>Leptospiraceae</taxon>
        <taxon>Leptospira</taxon>
    </lineage>
</organism>
<dbReference type="PRINTS" id="PR01386">
    <property type="entry name" value="CCMCBIOGNSIS"/>
</dbReference>
<dbReference type="PANTHER" id="PTHR30071">
    <property type="entry name" value="HEME EXPORTER PROTEIN C"/>
    <property type="match status" value="1"/>
</dbReference>
<keyword evidence="5 9" id="KW-0812">Transmembrane</keyword>
<dbReference type="InterPro" id="IPR003557">
    <property type="entry name" value="Cyt_c_biogenesis_CcmC"/>
</dbReference>
<evidence type="ECO:0000259" key="10">
    <source>
        <dbReference type="Pfam" id="PF01578"/>
    </source>
</evidence>
<evidence type="ECO:0000256" key="4">
    <source>
        <dbReference type="ARBA" id="ARBA00016463"/>
    </source>
</evidence>
<evidence type="ECO:0000256" key="6">
    <source>
        <dbReference type="ARBA" id="ARBA00022748"/>
    </source>
</evidence>
<dbReference type="AlphaFoldDB" id="A0A0E2B5P9"/>
<evidence type="ECO:0000256" key="8">
    <source>
        <dbReference type="ARBA" id="ARBA00023136"/>
    </source>
</evidence>
<evidence type="ECO:0000313" key="12">
    <source>
        <dbReference type="Proteomes" id="UP000006253"/>
    </source>
</evidence>
<keyword evidence="6" id="KW-0201">Cytochrome c-type biogenesis</keyword>
<proteinExistence type="inferred from homology"/>
<feature type="transmembrane region" description="Helical" evidence="9">
    <location>
        <begin position="52"/>
        <end position="72"/>
    </location>
</feature>
<comment type="caution">
    <text evidence="11">The sequence shown here is derived from an EMBL/GenBank/DDBJ whole genome shotgun (WGS) entry which is preliminary data.</text>
</comment>
<protein>
    <recommendedName>
        <fullName evidence="4">Heme exporter protein C</fullName>
    </recommendedName>
</protein>
<evidence type="ECO:0000256" key="9">
    <source>
        <dbReference type="SAM" id="Phobius"/>
    </source>
</evidence>
<dbReference type="EMBL" id="AHMY02000025">
    <property type="protein sequence ID" value="EKO16494.1"/>
    <property type="molecule type" value="Genomic_DNA"/>
</dbReference>
<dbReference type="GeneID" id="34314118"/>
<feature type="transmembrane region" description="Helical" evidence="9">
    <location>
        <begin position="117"/>
        <end position="135"/>
    </location>
</feature>
<evidence type="ECO:0000256" key="5">
    <source>
        <dbReference type="ARBA" id="ARBA00022692"/>
    </source>
</evidence>
<dbReference type="RefSeq" id="WP_004753017.1">
    <property type="nucleotide sequence ID" value="NZ_AHMY02000025.1"/>
</dbReference>
<dbReference type="Pfam" id="PF01578">
    <property type="entry name" value="Cytochrom_C_asm"/>
    <property type="match status" value="1"/>
</dbReference>
<feature type="transmembrane region" description="Helical" evidence="9">
    <location>
        <begin position="147"/>
        <end position="170"/>
    </location>
</feature>
<evidence type="ECO:0000256" key="7">
    <source>
        <dbReference type="ARBA" id="ARBA00022989"/>
    </source>
</evidence>
<dbReference type="PANTHER" id="PTHR30071:SF1">
    <property type="entry name" value="CYTOCHROME B_B6 PROTEIN-RELATED"/>
    <property type="match status" value="1"/>
</dbReference>
<reference evidence="11 12" key="1">
    <citation type="submission" date="2012-10" db="EMBL/GenBank/DDBJ databases">
        <authorList>
            <person name="Harkins D.M."/>
            <person name="Durkin A.S."/>
            <person name="Brinkac L.M."/>
            <person name="Selengut J.D."/>
            <person name="Sanka R."/>
            <person name="DePew J."/>
            <person name="Purushe J."/>
            <person name="Peacock S.J."/>
            <person name="Thaipadungpanit J."/>
            <person name="Wuthiekanun V.W."/>
            <person name="Day N.P."/>
            <person name="Vinetz J.M."/>
            <person name="Sutton G.G."/>
            <person name="Nelson W.C."/>
            <person name="Fouts D.E."/>
        </authorList>
    </citation>
    <scope>NUCLEOTIDE SEQUENCE [LARGE SCALE GENOMIC DNA]</scope>
    <source>
        <strain evidence="11 12">H1</strain>
    </source>
</reference>
<feature type="transmembrane region" description="Helical" evidence="9">
    <location>
        <begin position="84"/>
        <end position="105"/>
    </location>
</feature>
<sequence>MKIRIAHPFWDWVLSGVFLIGFPIVVLFSLNYPNVILQQGTAHRIFYFHVPVAWVALYGPIFSLIFAVLYLIRKESKWDLLSLSANQIALLFAVGVIFSGRIWAASAWGVPWDKTDARLQSFTVLFISLIAYFVFRILITDASKKKVFSAFLSILCAVNAVITWGAIRWIDNPGNHPESIMGKGGMDSDIRLSFWLGVLAYHVLFLVLFRFVYRLCKIEDLRENLPEREA</sequence>
<dbReference type="InterPro" id="IPR002541">
    <property type="entry name" value="Cyt_c_assembly"/>
</dbReference>
<feature type="transmembrane region" description="Helical" evidence="9">
    <location>
        <begin position="12"/>
        <end position="32"/>
    </location>
</feature>
<evidence type="ECO:0000313" key="11">
    <source>
        <dbReference type="EMBL" id="EKO16494.1"/>
    </source>
</evidence>
<gene>
    <name evidence="11" type="ORF">LEP1GSC081_2958</name>
</gene>
<comment type="similarity">
    <text evidence="3">Belongs to the CcmC/CycZ/HelC family.</text>
</comment>
<dbReference type="GO" id="GO:0015232">
    <property type="term" value="F:heme transmembrane transporter activity"/>
    <property type="evidence" value="ECO:0007669"/>
    <property type="project" value="InterPro"/>
</dbReference>
<evidence type="ECO:0000256" key="3">
    <source>
        <dbReference type="ARBA" id="ARBA00005840"/>
    </source>
</evidence>
<evidence type="ECO:0000256" key="1">
    <source>
        <dbReference type="ARBA" id="ARBA00002442"/>
    </source>
</evidence>
<accession>A0A0E2B5P9</accession>
<comment type="subcellular location">
    <subcellularLocation>
        <location evidence="2">Membrane</location>
        <topology evidence="2">Multi-pass membrane protein</topology>
    </subcellularLocation>
</comment>
<dbReference type="GO" id="GO:0005886">
    <property type="term" value="C:plasma membrane"/>
    <property type="evidence" value="ECO:0007669"/>
    <property type="project" value="TreeGrafter"/>
</dbReference>
<feature type="domain" description="Cytochrome c assembly protein" evidence="10">
    <location>
        <begin position="15"/>
        <end position="169"/>
    </location>
</feature>
<name>A0A0E2B5P9_9LEPT</name>
<dbReference type="InterPro" id="IPR045062">
    <property type="entry name" value="Cyt_c_biogenesis_CcsA/CcmC"/>
</dbReference>
<keyword evidence="7 9" id="KW-1133">Transmembrane helix</keyword>
<dbReference type="GO" id="GO:0017004">
    <property type="term" value="P:cytochrome complex assembly"/>
    <property type="evidence" value="ECO:0007669"/>
    <property type="project" value="UniProtKB-KW"/>
</dbReference>
<dbReference type="Proteomes" id="UP000006253">
    <property type="component" value="Unassembled WGS sequence"/>
</dbReference>
<dbReference type="GO" id="GO:0020037">
    <property type="term" value="F:heme binding"/>
    <property type="evidence" value="ECO:0007669"/>
    <property type="project" value="InterPro"/>
</dbReference>
<evidence type="ECO:0000256" key="2">
    <source>
        <dbReference type="ARBA" id="ARBA00004141"/>
    </source>
</evidence>